<dbReference type="InterPro" id="IPR016185">
    <property type="entry name" value="PreATP-grasp_dom_sf"/>
</dbReference>
<keyword evidence="4" id="KW-0436">Ligase</keyword>
<dbReference type="Pfam" id="PF00551">
    <property type="entry name" value="Formyl_trans_N"/>
    <property type="match status" value="1"/>
</dbReference>
<dbReference type="HAMAP" id="MF_01930">
    <property type="entry name" value="PurN"/>
    <property type="match status" value="1"/>
</dbReference>
<keyword evidence="6" id="KW-0479">Metal-binding</keyword>
<dbReference type="Pfam" id="PF01071">
    <property type="entry name" value="GARS_A"/>
    <property type="match status" value="1"/>
</dbReference>
<dbReference type="InterPro" id="IPR020562">
    <property type="entry name" value="PRibGlycinamide_synth_N"/>
</dbReference>
<comment type="pathway">
    <text evidence="2">Purine metabolism; IMP biosynthesis via de novo pathway; N(1)-(5-phospho-D-ribosyl)glycinamide from 5-phospho-alpha-D-ribose 1-diphosphate: step 2/2.</text>
</comment>
<dbReference type="GO" id="GO:0004644">
    <property type="term" value="F:phosphoribosylglycinamide formyltransferase activity"/>
    <property type="evidence" value="ECO:0007669"/>
    <property type="project" value="InterPro"/>
</dbReference>
<dbReference type="InterPro" id="IPR020561">
    <property type="entry name" value="PRibGlycinamid_synth_ATP-grasp"/>
</dbReference>
<accession>A0AB34JWF2</accession>
<dbReference type="InterPro" id="IPR036477">
    <property type="entry name" value="Formyl_transf_N_sf"/>
</dbReference>
<sequence>MVAPAPTAAQTRVLVVGSGAREHAISVALARSPRTPVLLCFGSAVNPAIKKLCVADGYTTGKITDAQAVVGFAKASAATLAVIGPEAPLETGVADALRAAGIPCVGPSQILAQIECSKSFALELLSRHGVAGVPQFKEFESMDGARAYLELLGEGNYVIKADGLCGGKGVKVAGDHLQSIDEAVAYCEECLPKFVICEKLQGEEFSVLSFCDGKSLVHMPPVQDHKRAYNGDTGPNTGGMGAYSCADHLLPFLTARALQEAQAINGACMRALRTETGELYRGVLYGGFMLTPNGVMLIEFNARLGDPECLNLLSLLDPTTDFVAVCQGMACGGLDRVPVTFRPLASCCKYACPEGYPDKPVKGAPIDLSGLRAPELTYLGAVDETAAGLVATGSRAVGVVALAEELDEAEAVAEREVSAVRGTLFHRTDIGTAPLVASRVARMLRLQKAAKCGRLVKVGVLGSTRGSSLQPILRAISGGELDVSVELVLSNKKDAPILERAALHGIAAKHVPVSGRSREAYDEELTSLFEAAGCQVLVLVGYMRILSAAFCKRWKRRALNVHPSLLPKHGGGMDLEVHSAVLAAGDEESGCTVHMVEAEVDAGEIVVQKRCRVVRGETAASLKARVQPLEGPALIEAIGKVADEVRAMAAAAPAAASSGALSYKSAGVNIDEGNALVDAIKPLAKSTNRSGVMGSIGGFGGLFDTAAAGFKDPVLVAGTDGVGTKLLIAQQTEKHATIGIDLVAMVVNDLIVQGAEPLFFLDYFASGKLVGAQAAQVLAGIAAGCKESGCALIGGETAEMPGMYAPGHYDLAGFAVGAVEREQLLPQLDKITVGDVLIGLPSSGVHSNGYSLVRKVVEREGVAWDAPAPFDPSQTLADALLTPTKLYIKACLPPIRSGKVKALSHITGGGLLENLPRVLPEHLNAVLEATSWTPPPVFGWLAGSAKSGTHEMLRTFNCGIGMVLVVAKEDAAAVLSMFAENSEPAVTLGALGKHTPGEEQVIVNGTAAWGWSEPVALQ</sequence>
<keyword evidence="11" id="KW-0511">Multifunctional enzyme</keyword>
<dbReference type="SUPFAM" id="SSF51246">
    <property type="entry name" value="Rudiment single hybrid motif"/>
    <property type="match status" value="1"/>
</dbReference>
<evidence type="ECO:0000256" key="4">
    <source>
        <dbReference type="ARBA" id="ARBA00022598"/>
    </source>
</evidence>
<dbReference type="Gene3D" id="3.40.50.170">
    <property type="entry name" value="Formyl transferase, N-terminal domain"/>
    <property type="match status" value="1"/>
</dbReference>
<dbReference type="SUPFAM" id="SSF56059">
    <property type="entry name" value="Glutathione synthetase ATP-binding domain-like"/>
    <property type="match status" value="1"/>
</dbReference>
<evidence type="ECO:0000256" key="7">
    <source>
        <dbReference type="ARBA" id="ARBA00022741"/>
    </source>
</evidence>
<dbReference type="InterPro" id="IPR011054">
    <property type="entry name" value="Rudment_hybrid_motif"/>
</dbReference>
<dbReference type="AlphaFoldDB" id="A0AB34JWF2"/>
<keyword evidence="15" id="KW-1185">Reference proteome</keyword>
<evidence type="ECO:0000259" key="13">
    <source>
        <dbReference type="PROSITE" id="PS50975"/>
    </source>
</evidence>
<comment type="similarity">
    <text evidence="3">In the N-terminal section; belongs to the GARS family.</text>
</comment>
<dbReference type="InterPro" id="IPR037123">
    <property type="entry name" value="PRibGlycinamide_synth_C_sf"/>
</dbReference>
<dbReference type="InterPro" id="IPR036676">
    <property type="entry name" value="PurM-like_C_sf"/>
</dbReference>
<dbReference type="GO" id="GO:0046084">
    <property type="term" value="P:adenine biosynthetic process"/>
    <property type="evidence" value="ECO:0007669"/>
    <property type="project" value="TreeGrafter"/>
</dbReference>
<evidence type="ECO:0000256" key="11">
    <source>
        <dbReference type="ARBA" id="ARBA00023268"/>
    </source>
</evidence>
<comment type="caution">
    <text evidence="14">The sequence shown here is derived from an EMBL/GenBank/DDBJ whole genome shotgun (WGS) entry which is preliminary data.</text>
</comment>
<dbReference type="Proteomes" id="UP001515480">
    <property type="component" value="Unassembled WGS sequence"/>
</dbReference>
<dbReference type="NCBIfam" id="TIGR00877">
    <property type="entry name" value="purD"/>
    <property type="match status" value="1"/>
</dbReference>
<dbReference type="Pfam" id="PF02843">
    <property type="entry name" value="GARS_C"/>
    <property type="match status" value="1"/>
</dbReference>
<dbReference type="Gene3D" id="3.30.1490.20">
    <property type="entry name" value="ATP-grasp fold, A domain"/>
    <property type="match status" value="1"/>
</dbReference>
<dbReference type="GO" id="GO:0046872">
    <property type="term" value="F:metal ion binding"/>
    <property type="evidence" value="ECO:0007669"/>
    <property type="project" value="UniProtKB-KW"/>
</dbReference>
<keyword evidence="9 12" id="KW-0067">ATP-binding</keyword>
<dbReference type="Gene3D" id="3.90.600.10">
    <property type="entry name" value="Phosphoribosylglycinamide synthetase, C-terminal domain"/>
    <property type="match status" value="1"/>
</dbReference>
<dbReference type="InterPro" id="IPR010918">
    <property type="entry name" value="PurM-like_C_dom"/>
</dbReference>
<dbReference type="SUPFAM" id="SSF55326">
    <property type="entry name" value="PurM N-terminal domain-like"/>
    <property type="match status" value="1"/>
</dbReference>
<dbReference type="SMART" id="SM01210">
    <property type="entry name" value="GARS_C"/>
    <property type="match status" value="1"/>
</dbReference>
<dbReference type="PANTHER" id="PTHR10520">
    <property type="entry name" value="TRIFUNCTIONAL PURINE BIOSYNTHETIC PROTEIN ADENOSINE-3-RELATED"/>
    <property type="match status" value="1"/>
</dbReference>
<dbReference type="InterPro" id="IPR036921">
    <property type="entry name" value="PurM-like_N_sf"/>
</dbReference>
<dbReference type="CDD" id="cd08645">
    <property type="entry name" value="FMT_core_GART"/>
    <property type="match status" value="1"/>
</dbReference>
<keyword evidence="8" id="KW-0658">Purine biosynthesis</keyword>
<keyword evidence="7 12" id="KW-0547">Nucleotide-binding</keyword>
<gene>
    <name evidence="14" type="ORF">AB1Y20_020128</name>
</gene>
<evidence type="ECO:0000256" key="9">
    <source>
        <dbReference type="ARBA" id="ARBA00022840"/>
    </source>
</evidence>
<dbReference type="InterPro" id="IPR011761">
    <property type="entry name" value="ATP-grasp"/>
</dbReference>
<dbReference type="SMART" id="SM01209">
    <property type="entry name" value="GARS_A"/>
    <property type="match status" value="1"/>
</dbReference>
<dbReference type="GO" id="GO:0005829">
    <property type="term" value="C:cytosol"/>
    <property type="evidence" value="ECO:0007669"/>
    <property type="project" value="TreeGrafter"/>
</dbReference>
<evidence type="ECO:0000256" key="12">
    <source>
        <dbReference type="PROSITE-ProRule" id="PRU00409"/>
    </source>
</evidence>
<dbReference type="PANTHER" id="PTHR10520:SF12">
    <property type="entry name" value="TRIFUNCTIONAL PURINE BIOSYNTHETIC PROTEIN ADENOSINE-3"/>
    <property type="match status" value="1"/>
</dbReference>
<dbReference type="HAMAP" id="MF_00741">
    <property type="entry name" value="AIRS"/>
    <property type="match status" value="1"/>
</dbReference>
<dbReference type="NCBIfam" id="TIGR00878">
    <property type="entry name" value="purM"/>
    <property type="match status" value="1"/>
</dbReference>
<evidence type="ECO:0000256" key="5">
    <source>
        <dbReference type="ARBA" id="ARBA00022679"/>
    </source>
</evidence>
<dbReference type="Gene3D" id="3.90.650.10">
    <property type="entry name" value="PurM-like C-terminal domain"/>
    <property type="match status" value="1"/>
</dbReference>
<evidence type="ECO:0000256" key="2">
    <source>
        <dbReference type="ARBA" id="ARBA00005174"/>
    </source>
</evidence>
<dbReference type="FunFam" id="3.30.1330.10:FF:000001">
    <property type="entry name" value="Phosphoribosylformylglycinamidine cyclo-ligase"/>
    <property type="match status" value="1"/>
</dbReference>
<dbReference type="InterPro" id="IPR002376">
    <property type="entry name" value="Formyl_transf_N"/>
</dbReference>
<evidence type="ECO:0000256" key="10">
    <source>
        <dbReference type="ARBA" id="ARBA00023211"/>
    </source>
</evidence>
<dbReference type="Pfam" id="PF02844">
    <property type="entry name" value="GARS_N"/>
    <property type="match status" value="1"/>
</dbReference>
<protein>
    <recommendedName>
        <fullName evidence="13">ATP-grasp domain-containing protein</fullName>
    </recommendedName>
</protein>
<dbReference type="Gene3D" id="3.40.50.20">
    <property type="match status" value="1"/>
</dbReference>
<dbReference type="CDD" id="cd02196">
    <property type="entry name" value="PurM"/>
    <property type="match status" value="1"/>
</dbReference>
<dbReference type="SUPFAM" id="SSF56042">
    <property type="entry name" value="PurM C-terminal domain-like"/>
    <property type="match status" value="1"/>
</dbReference>
<proteinExistence type="inferred from homology"/>
<dbReference type="PROSITE" id="PS50975">
    <property type="entry name" value="ATP_GRASP"/>
    <property type="match status" value="1"/>
</dbReference>
<feature type="domain" description="ATP-grasp" evidence="13">
    <location>
        <begin position="123"/>
        <end position="331"/>
    </location>
</feature>
<dbReference type="Gene3D" id="3.30.1330.10">
    <property type="entry name" value="PurM-like, N-terminal domain"/>
    <property type="match status" value="1"/>
</dbReference>
<dbReference type="GO" id="GO:0006189">
    <property type="term" value="P:'de novo' IMP biosynthetic process"/>
    <property type="evidence" value="ECO:0007669"/>
    <property type="project" value="InterPro"/>
</dbReference>
<dbReference type="Gene3D" id="3.30.470.20">
    <property type="entry name" value="ATP-grasp fold, B domain"/>
    <property type="match status" value="1"/>
</dbReference>
<dbReference type="InterPro" id="IPR004607">
    <property type="entry name" value="GART"/>
</dbReference>
<dbReference type="SUPFAM" id="SSF53328">
    <property type="entry name" value="Formyltransferase"/>
    <property type="match status" value="1"/>
</dbReference>
<evidence type="ECO:0000313" key="14">
    <source>
        <dbReference type="EMBL" id="KAL1525263.1"/>
    </source>
</evidence>
<dbReference type="NCBIfam" id="TIGR00639">
    <property type="entry name" value="PurN"/>
    <property type="match status" value="1"/>
</dbReference>
<dbReference type="InterPro" id="IPR004733">
    <property type="entry name" value="PurM_cligase"/>
</dbReference>
<dbReference type="GO" id="GO:0004637">
    <property type="term" value="F:phosphoribosylamine-glycine ligase activity"/>
    <property type="evidence" value="ECO:0007669"/>
    <property type="project" value="InterPro"/>
</dbReference>
<dbReference type="GO" id="GO:0005524">
    <property type="term" value="F:ATP binding"/>
    <property type="evidence" value="ECO:0007669"/>
    <property type="project" value="UniProtKB-UniRule"/>
</dbReference>
<evidence type="ECO:0000256" key="8">
    <source>
        <dbReference type="ARBA" id="ARBA00022755"/>
    </source>
</evidence>
<dbReference type="InterPro" id="IPR013815">
    <property type="entry name" value="ATP_grasp_subdomain_1"/>
</dbReference>
<dbReference type="Pfam" id="PF02769">
    <property type="entry name" value="AIRS_C"/>
    <property type="match status" value="1"/>
</dbReference>
<dbReference type="InterPro" id="IPR016188">
    <property type="entry name" value="PurM-like_N"/>
</dbReference>
<evidence type="ECO:0000256" key="3">
    <source>
        <dbReference type="ARBA" id="ARBA00007423"/>
    </source>
</evidence>
<dbReference type="EMBL" id="JBGBPQ010000004">
    <property type="protein sequence ID" value="KAL1525263.1"/>
    <property type="molecule type" value="Genomic_DNA"/>
</dbReference>
<reference evidence="14 15" key="1">
    <citation type="journal article" date="2024" name="Science">
        <title>Giant polyketide synthase enzymes in the biosynthesis of giant marine polyether toxins.</title>
        <authorList>
            <person name="Fallon T.R."/>
            <person name="Shende V.V."/>
            <person name="Wierzbicki I.H."/>
            <person name="Pendleton A.L."/>
            <person name="Watervoot N.F."/>
            <person name="Auber R.P."/>
            <person name="Gonzalez D.J."/>
            <person name="Wisecaver J.H."/>
            <person name="Moore B.S."/>
        </authorList>
    </citation>
    <scope>NUCLEOTIDE SEQUENCE [LARGE SCALE GENOMIC DNA]</scope>
    <source>
        <strain evidence="14 15">12B1</strain>
    </source>
</reference>
<dbReference type="GO" id="GO:0004641">
    <property type="term" value="F:phosphoribosylformylglycinamidine cyclo-ligase activity"/>
    <property type="evidence" value="ECO:0007669"/>
    <property type="project" value="InterPro"/>
</dbReference>
<organism evidence="14 15">
    <name type="scientific">Prymnesium parvum</name>
    <name type="common">Toxic golden alga</name>
    <dbReference type="NCBI Taxonomy" id="97485"/>
    <lineage>
        <taxon>Eukaryota</taxon>
        <taxon>Haptista</taxon>
        <taxon>Haptophyta</taxon>
        <taxon>Prymnesiophyceae</taxon>
        <taxon>Prymnesiales</taxon>
        <taxon>Prymnesiaceae</taxon>
        <taxon>Prymnesium</taxon>
    </lineage>
</organism>
<dbReference type="InterPro" id="IPR000115">
    <property type="entry name" value="PRibGlycinamide_synth"/>
</dbReference>
<dbReference type="SUPFAM" id="SSF52440">
    <property type="entry name" value="PreATP-grasp domain"/>
    <property type="match status" value="1"/>
</dbReference>
<dbReference type="FunFam" id="3.90.650.10:FF:000019">
    <property type="entry name" value="Trifunctional purine biosynthetic protein adenosine-3"/>
    <property type="match status" value="1"/>
</dbReference>
<name>A0AB34JWF2_PRYPA</name>
<evidence type="ECO:0000313" key="15">
    <source>
        <dbReference type="Proteomes" id="UP001515480"/>
    </source>
</evidence>
<evidence type="ECO:0000256" key="1">
    <source>
        <dbReference type="ARBA" id="ARBA00004686"/>
    </source>
</evidence>
<dbReference type="Pfam" id="PF00586">
    <property type="entry name" value="AIRS"/>
    <property type="match status" value="1"/>
</dbReference>
<evidence type="ECO:0000256" key="6">
    <source>
        <dbReference type="ARBA" id="ARBA00022723"/>
    </source>
</evidence>
<dbReference type="InterPro" id="IPR020560">
    <property type="entry name" value="PRibGlycinamide_synth_C-dom"/>
</dbReference>
<keyword evidence="10" id="KW-0464">Manganese</keyword>
<comment type="pathway">
    <text evidence="1">Purine metabolism; IMP biosynthesis via de novo pathway; 5-amino-1-(5-phospho-D-ribosyl)imidazole from N(2)-formyl-N(1)-(5-phospho-D-ribosyl)glycinamide: step 2/2.</text>
</comment>
<keyword evidence="5" id="KW-0808">Transferase</keyword>